<feature type="region of interest" description="Disordered" evidence="2">
    <location>
        <begin position="145"/>
        <end position="177"/>
    </location>
</feature>
<dbReference type="InterPro" id="IPR001878">
    <property type="entry name" value="Znf_CCHC"/>
</dbReference>
<dbReference type="PROSITE" id="PS50158">
    <property type="entry name" value="ZF_CCHC"/>
    <property type="match status" value="1"/>
</dbReference>
<dbReference type="AlphaFoldDB" id="A0A9N7NCN0"/>
<accession>A0A9N7NCN0</accession>
<evidence type="ECO:0000313" key="4">
    <source>
        <dbReference type="EMBL" id="CAA0831538.1"/>
    </source>
</evidence>
<keyword evidence="5" id="KW-1185">Reference proteome</keyword>
<evidence type="ECO:0000313" key="5">
    <source>
        <dbReference type="Proteomes" id="UP001153555"/>
    </source>
</evidence>
<feature type="domain" description="CCHC-type" evidence="3">
    <location>
        <begin position="181"/>
        <end position="194"/>
    </location>
</feature>
<keyword evidence="1" id="KW-0479">Metal-binding</keyword>
<dbReference type="Pfam" id="PF14223">
    <property type="entry name" value="Retrotran_gag_2"/>
    <property type="match status" value="1"/>
</dbReference>
<dbReference type="GO" id="GO:0008270">
    <property type="term" value="F:zinc ion binding"/>
    <property type="evidence" value="ECO:0007669"/>
    <property type="project" value="UniProtKB-KW"/>
</dbReference>
<dbReference type="GO" id="GO:0003676">
    <property type="term" value="F:nucleic acid binding"/>
    <property type="evidence" value="ECO:0007669"/>
    <property type="project" value="InterPro"/>
</dbReference>
<dbReference type="Proteomes" id="UP001153555">
    <property type="component" value="Unassembled WGS sequence"/>
</dbReference>
<dbReference type="EMBL" id="CACSLK010027832">
    <property type="protein sequence ID" value="CAA0831538.1"/>
    <property type="molecule type" value="Genomic_DNA"/>
</dbReference>
<dbReference type="InterPro" id="IPR036875">
    <property type="entry name" value="Znf_CCHC_sf"/>
</dbReference>
<dbReference type="SUPFAM" id="SSF57756">
    <property type="entry name" value="Retrovirus zinc finger-like domains"/>
    <property type="match status" value="1"/>
</dbReference>
<name>A0A9N7NCN0_STRHE</name>
<sequence length="220" mass="25918">MIMLTATNYTLWKPRMEDFLNCKELFDPIELKGINHDPSKALEWKKISRKTIGQIRQWIDHSVFHHVAQKTEAYVLWRKLEDMYQAKTARNKALLMRRLVDMKLKSGTSIAEHTSEFQSLVNQDALFNEEARRKDMSTDQTHALVMENRERPQGKQQRSGRGKNRGRSKGRQSDDQRSHVCYHCGLEGHMKKNCYKWLEEQGKSNSQPKNISAEEQGQWW</sequence>
<keyword evidence="1" id="KW-0862">Zinc</keyword>
<evidence type="ECO:0000259" key="3">
    <source>
        <dbReference type="PROSITE" id="PS50158"/>
    </source>
</evidence>
<protein>
    <recommendedName>
        <fullName evidence="3">CCHC-type domain-containing protein</fullName>
    </recommendedName>
</protein>
<feature type="compositionally biased region" description="Basic residues" evidence="2">
    <location>
        <begin position="158"/>
        <end position="170"/>
    </location>
</feature>
<reference evidence="4" key="1">
    <citation type="submission" date="2019-12" db="EMBL/GenBank/DDBJ databases">
        <authorList>
            <person name="Scholes J."/>
        </authorList>
    </citation>
    <scope>NUCLEOTIDE SEQUENCE</scope>
</reference>
<dbReference type="SMART" id="SM00343">
    <property type="entry name" value="ZnF_C2HC"/>
    <property type="match status" value="1"/>
</dbReference>
<organism evidence="4 5">
    <name type="scientific">Striga hermonthica</name>
    <name type="common">Purple witchweed</name>
    <name type="synonym">Buchnera hermonthica</name>
    <dbReference type="NCBI Taxonomy" id="68872"/>
    <lineage>
        <taxon>Eukaryota</taxon>
        <taxon>Viridiplantae</taxon>
        <taxon>Streptophyta</taxon>
        <taxon>Embryophyta</taxon>
        <taxon>Tracheophyta</taxon>
        <taxon>Spermatophyta</taxon>
        <taxon>Magnoliopsida</taxon>
        <taxon>eudicotyledons</taxon>
        <taxon>Gunneridae</taxon>
        <taxon>Pentapetalae</taxon>
        <taxon>asterids</taxon>
        <taxon>lamiids</taxon>
        <taxon>Lamiales</taxon>
        <taxon>Orobanchaceae</taxon>
        <taxon>Buchnereae</taxon>
        <taxon>Striga</taxon>
    </lineage>
</organism>
<keyword evidence="1" id="KW-0863">Zinc-finger</keyword>
<comment type="caution">
    <text evidence="4">The sequence shown here is derived from an EMBL/GenBank/DDBJ whole genome shotgun (WGS) entry which is preliminary data.</text>
</comment>
<proteinExistence type="predicted"/>
<dbReference type="OrthoDB" id="1727805at2759"/>
<evidence type="ECO:0000256" key="2">
    <source>
        <dbReference type="SAM" id="MobiDB-lite"/>
    </source>
</evidence>
<gene>
    <name evidence="4" type="ORF">SHERM_26887</name>
</gene>
<evidence type="ECO:0000256" key="1">
    <source>
        <dbReference type="PROSITE-ProRule" id="PRU00047"/>
    </source>
</evidence>